<proteinExistence type="predicted"/>
<dbReference type="EMBL" id="HG001642">
    <property type="protein sequence ID" value="CDF33382.1"/>
    <property type="molecule type" value="Genomic_DNA"/>
</dbReference>
<name>R7Q4D3_CHOCR</name>
<sequence length="82" mass="9574">MIPVIRMRRRRRATKRTEQVTRKGQRPDRTGQSTLISFPVSRTVSRLICGNAPPPRPLSAPSRYAFFAYWDSRLNERESGER</sequence>
<feature type="region of interest" description="Disordered" evidence="1">
    <location>
        <begin position="1"/>
        <end position="34"/>
    </location>
</feature>
<evidence type="ECO:0000313" key="3">
    <source>
        <dbReference type="Proteomes" id="UP000012073"/>
    </source>
</evidence>
<feature type="compositionally biased region" description="Basic residues" evidence="1">
    <location>
        <begin position="1"/>
        <end position="14"/>
    </location>
</feature>
<dbReference type="RefSeq" id="XP_005713185.1">
    <property type="nucleotide sequence ID" value="XM_005713128.1"/>
</dbReference>
<gene>
    <name evidence="2" type="ORF">CHC_T00001968001</name>
</gene>
<keyword evidence="3" id="KW-1185">Reference proteome</keyword>
<reference evidence="3" key="1">
    <citation type="journal article" date="2013" name="Proc. Natl. Acad. Sci. U.S.A.">
        <title>Genome structure and metabolic features in the red seaweed Chondrus crispus shed light on evolution of the Archaeplastida.</title>
        <authorList>
            <person name="Collen J."/>
            <person name="Porcel B."/>
            <person name="Carre W."/>
            <person name="Ball S.G."/>
            <person name="Chaparro C."/>
            <person name="Tonon T."/>
            <person name="Barbeyron T."/>
            <person name="Michel G."/>
            <person name="Noel B."/>
            <person name="Valentin K."/>
            <person name="Elias M."/>
            <person name="Artiguenave F."/>
            <person name="Arun A."/>
            <person name="Aury J.M."/>
            <person name="Barbosa-Neto J.F."/>
            <person name="Bothwell J.H."/>
            <person name="Bouget F.Y."/>
            <person name="Brillet L."/>
            <person name="Cabello-Hurtado F."/>
            <person name="Capella-Gutierrez S."/>
            <person name="Charrier B."/>
            <person name="Cladiere L."/>
            <person name="Cock J.M."/>
            <person name="Coelho S.M."/>
            <person name="Colleoni C."/>
            <person name="Czjzek M."/>
            <person name="Da Silva C."/>
            <person name="Delage L."/>
            <person name="Denoeud F."/>
            <person name="Deschamps P."/>
            <person name="Dittami S.M."/>
            <person name="Gabaldon T."/>
            <person name="Gachon C.M."/>
            <person name="Groisillier A."/>
            <person name="Herve C."/>
            <person name="Jabbari K."/>
            <person name="Katinka M."/>
            <person name="Kloareg B."/>
            <person name="Kowalczyk N."/>
            <person name="Labadie K."/>
            <person name="Leblanc C."/>
            <person name="Lopez P.J."/>
            <person name="McLachlan D.H."/>
            <person name="Meslet-Cladiere L."/>
            <person name="Moustafa A."/>
            <person name="Nehr Z."/>
            <person name="Nyvall Collen P."/>
            <person name="Panaud O."/>
            <person name="Partensky F."/>
            <person name="Poulain J."/>
            <person name="Rensing S.A."/>
            <person name="Rousvoal S."/>
            <person name="Samson G."/>
            <person name="Symeonidi A."/>
            <person name="Weissenbach J."/>
            <person name="Zambounis A."/>
            <person name="Wincker P."/>
            <person name="Boyen C."/>
        </authorList>
    </citation>
    <scope>NUCLEOTIDE SEQUENCE [LARGE SCALE GENOMIC DNA]</scope>
    <source>
        <strain evidence="3">cv. Stackhouse</strain>
    </source>
</reference>
<organism evidence="2 3">
    <name type="scientific">Chondrus crispus</name>
    <name type="common">Carrageen Irish moss</name>
    <name type="synonym">Polymorpha crispa</name>
    <dbReference type="NCBI Taxonomy" id="2769"/>
    <lineage>
        <taxon>Eukaryota</taxon>
        <taxon>Rhodophyta</taxon>
        <taxon>Florideophyceae</taxon>
        <taxon>Rhodymeniophycidae</taxon>
        <taxon>Gigartinales</taxon>
        <taxon>Gigartinaceae</taxon>
        <taxon>Chondrus</taxon>
    </lineage>
</organism>
<dbReference type="KEGG" id="ccp:CHC_T00001968001"/>
<dbReference type="Gramene" id="CDF33382">
    <property type="protein sequence ID" value="CDF33382"/>
    <property type="gene ID" value="CHC_T00001968001"/>
</dbReference>
<protein>
    <submittedName>
        <fullName evidence="2">Uncharacterized protein</fullName>
    </submittedName>
</protein>
<dbReference type="AlphaFoldDB" id="R7Q4D3"/>
<evidence type="ECO:0000256" key="1">
    <source>
        <dbReference type="SAM" id="MobiDB-lite"/>
    </source>
</evidence>
<dbReference type="Proteomes" id="UP000012073">
    <property type="component" value="Unassembled WGS sequence"/>
</dbReference>
<dbReference type="GeneID" id="17320896"/>
<accession>R7Q4D3</accession>
<feature type="compositionally biased region" description="Basic and acidic residues" evidence="1">
    <location>
        <begin position="15"/>
        <end position="29"/>
    </location>
</feature>
<evidence type="ECO:0000313" key="2">
    <source>
        <dbReference type="EMBL" id="CDF33382.1"/>
    </source>
</evidence>